<proteinExistence type="inferred from homology"/>
<dbReference type="SUPFAM" id="SSF51735">
    <property type="entry name" value="NAD(P)-binding Rossmann-fold domains"/>
    <property type="match status" value="1"/>
</dbReference>
<dbReference type="PANTHER" id="PTHR44169:SF3">
    <property type="entry name" value="SHORT-CHAIN DEHYDROGENASE SRDE"/>
    <property type="match status" value="1"/>
</dbReference>
<dbReference type="Gene3D" id="3.40.50.720">
    <property type="entry name" value="NAD(P)-binding Rossmann-like Domain"/>
    <property type="match status" value="1"/>
</dbReference>
<dbReference type="Pfam" id="PF00106">
    <property type="entry name" value="adh_short"/>
    <property type="match status" value="1"/>
</dbReference>
<comment type="caution">
    <text evidence="5">The sequence shown here is derived from an EMBL/GenBank/DDBJ whole genome shotgun (WGS) entry which is preliminary data.</text>
</comment>
<keyword evidence="2" id="KW-0521">NADP</keyword>
<comment type="similarity">
    <text evidence="1 4">Belongs to the short-chain dehydrogenases/reductases (SDR) family.</text>
</comment>
<dbReference type="InterPro" id="IPR036291">
    <property type="entry name" value="NAD(P)-bd_dom_sf"/>
</dbReference>
<organism evidence="5 6">
    <name type="scientific">Exophiala sideris</name>
    <dbReference type="NCBI Taxonomy" id="1016849"/>
    <lineage>
        <taxon>Eukaryota</taxon>
        <taxon>Fungi</taxon>
        <taxon>Dikarya</taxon>
        <taxon>Ascomycota</taxon>
        <taxon>Pezizomycotina</taxon>
        <taxon>Eurotiomycetes</taxon>
        <taxon>Chaetothyriomycetidae</taxon>
        <taxon>Chaetothyriales</taxon>
        <taxon>Herpotrichiellaceae</taxon>
        <taxon>Exophiala</taxon>
    </lineage>
</organism>
<name>A0ABR0JIZ7_9EURO</name>
<evidence type="ECO:0000313" key="5">
    <source>
        <dbReference type="EMBL" id="KAK5065764.1"/>
    </source>
</evidence>
<evidence type="ECO:0000256" key="2">
    <source>
        <dbReference type="ARBA" id="ARBA00022857"/>
    </source>
</evidence>
<dbReference type="InterPro" id="IPR002347">
    <property type="entry name" value="SDR_fam"/>
</dbReference>
<dbReference type="PRINTS" id="PR00081">
    <property type="entry name" value="GDHRDH"/>
</dbReference>
<keyword evidence="3" id="KW-0560">Oxidoreductase</keyword>
<dbReference type="PROSITE" id="PS00061">
    <property type="entry name" value="ADH_SHORT"/>
    <property type="match status" value="1"/>
</dbReference>
<accession>A0ABR0JIZ7</accession>
<evidence type="ECO:0000256" key="1">
    <source>
        <dbReference type="ARBA" id="ARBA00006484"/>
    </source>
</evidence>
<evidence type="ECO:0000256" key="3">
    <source>
        <dbReference type="ARBA" id="ARBA00023002"/>
    </source>
</evidence>
<dbReference type="Proteomes" id="UP001345691">
    <property type="component" value="Unassembled WGS sequence"/>
</dbReference>
<evidence type="ECO:0000313" key="6">
    <source>
        <dbReference type="Proteomes" id="UP001345691"/>
    </source>
</evidence>
<dbReference type="PANTHER" id="PTHR44169">
    <property type="entry name" value="NADPH-DEPENDENT 1-ACYLDIHYDROXYACETONE PHOSPHATE REDUCTASE"/>
    <property type="match status" value="1"/>
</dbReference>
<evidence type="ECO:0000256" key="4">
    <source>
        <dbReference type="RuleBase" id="RU000363"/>
    </source>
</evidence>
<keyword evidence="6" id="KW-1185">Reference proteome</keyword>
<sequence length="307" mass="33151">MRQKTVLITGCSQGSLGSALALAFQAQGAQVIATARSQSKVSHLHQNPNPSSTSKLPIQTLLLDVCDQQSIRSCAEQITSLDILINNAGGLYAMPLADADLESSKRLFDLNVWSHLAVTQAFLPALIRSKGLIVMQTSISSVCPVPWNGIYNSSKAALAMLTDTLRLEMEPFGVRVVELKTGAVASRFYENQNQQSNAAATSPEQAQALAPTSAKLPAHSIYAKAKQAVESAMTGTTVLKDAMPADVWARVVVKTLMEKPEERRIWKGHNAFGVWVAGRFMPAGFLDGNMRKMGRLDEVQKFVKGGP</sequence>
<dbReference type="InterPro" id="IPR020904">
    <property type="entry name" value="Sc_DH/Rdtase_CS"/>
</dbReference>
<dbReference type="EMBL" id="JAVRRF010000005">
    <property type="protein sequence ID" value="KAK5065764.1"/>
    <property type="molecule type" value="Genomic_DNA"/>
</dbReference>
<reference evidence="5 6" key="1">
    <citation type="submission" date="2023-08" db="EMBL/GenBank/DDBJ databases">
        <title>Black Yeasts Isolated from many extreme environments.</title>
        <authorList>
            <person name="Coleine C."/>
            <person name="Stajich J.E."/>
            <person name="Selbmann L."/>
        </authorList>
    </citation>
    <scope>NUCLEOTIDE SEQUENCE [LARGE SCALE GENOMIC DNA]</scope>
    <source>
        <strain evidence="5 6">CCFEE 6328</strain>
    </source>
</reference>
<dbReference type="PRINTS" id="PR00080">
    <property type="entry name" value="SDRFAMILY"/>
</dbReference>
<gene>
    <name evidence="5" type="ORF">LTR69_003314</name>
</gene>
<protein>
    <submittedName>
        <fullName evidence="5">Uncharacterized protein</fullName>
    </submittedName>
</protein>